<proteinExistence type="predicted"/>
<organism evidence="2 3">
    <name type="scientific">Candidatus Doudnabacteria bacterium RIFCSPHIGHO2_01_FULL_45_18</name>
    <dbReference type="NCBI Taxonomy" id="1817823"/>
    <lineage>
        <taxon>Bacteria</taxon>
        <taxon>Candidatus Doudnaibacteriota</taxon>
    </lineage>
</organism>
<dbReference type="Proteomes" id="UP000176233">
    <property type="component" value="Unassembled WGS sequence"/>
</dbReference>
<evidence type="ECO:0000313" key="3">
    <source>
        <dbReference type="Proteomes" id="UP000176233"/>
    </source>
</evidence>
<sequence length="163" mass="17920">MHKKIIGSVIVAILLILVAAYFYLGPKLQTTENPSNNQAQTNSSLPSTTTGIIKSASSSLGNYLTDSHSRTLYTSSADKPGVSNCIDQCLVNWPPYPYDGKTDLSKMSGEIYKPLGKIQRNNGTWQYTYNNQPLYYYKGETKVGDTKGNGLNNGAWSIILLDQ</sequence>
<dbReference type="Pfam" id="PF03640">
    <property type="entry name" value="Lipoprotein_15"/>
    <property type="match status" value="2"/>
</dbReference>
<evidence type="ECO:0000313" key="2">
    <source>
        <dbReference type="EMBL" id="OGE80633.1"/>
    </source>
</evidence>
<dbReference type="PANTHER" id="PTHR39335:SF1">
    <property type="entry name" value="BLL4220 PROTEIN"/>
    <property type="match status" value="1"/>
</dbReference>
<keyword evidence="1" id="KW-1133">Transmembrane helix</keyword>
<name>A0A1F5NSP3_9BACT</name>
<accession>A0A1F5NSP3</accession>
<dbReference type="EMBL" id="MFEJ01000003">
    <property type="protein sequence ID" value="OGE80633.1"/>
    <property type="molecule type" value="Genomic_DNA"/>
</dbReference>
<comment type="caution">
    <text evidence="2">The sequence shown here is derived from an EMBL/GenBank/DDBJ whole genome shotgun (WGS) entry which is preliminary data.</text>
</comment>
<dbReference type="AlphaFoldDB" id="A0A1F5NSP3"/>
<keyword evidence="1" id="KW-0812">Transmembrane</keyword>
<dbReference type="GO" id="GO:0043448">
    <property type="term" value="P:alkane catabolic process"/>
    <property type="evidence" value="ECO:0007669"/>
    <property type="project" value="TreeGrafter"/>
</dbReference>
<protein>
    <recommendedName>
        <fullName evidence="4">Lipoprotein with Yx(FWY)xxD motif</fullName>
    </recommendedName>
</protein>
<evidence type="ECO:0008006" key="4">
    <source>
        <dbReference type="Google" id="ProtNLM"/>
    </source>
</evidence>
<feature type="transmembrane region" description="Helical" evidence="1">
    <location>
        <begin position="5"/>
        <end position="24"/>
    </location>
</feature>
<dbReference type="PANTHER" id="PTHR39335">
    <property type="entry name" value="BLL4220 PROTEIN"/>
    <property type="match status" value="1"/>
</dbReference>
<reference evidence="2 3" key="1">
    <citation type="journal article" date="2016" name="Nat. Commun.">
        <title>Thousands of microbial genomes shed light on interconnected biogeochemical processes in an aquifer system.</title>
        <authorList>
            <person name="Anantharaman K."/>
            <person name="Brown C.T."/>
            <person name="Hug L.A."/>
            <person name="Sharon I."/>
            <person name="Castelle C.J."/>
            <person name="Probst A.J."/>
            <person name="Thomas B.C."/>
            <person name="Singh A."/>
            <person name="Wilkins M.J."/>
            <person name="Karaoz U."/>
            <person name="Brodie E.L."/>
            <person name="Williams K.H."/>
            <person name="Hubbard S.S."/>
            <person name="Banfield J.F."/>
        </authorList>
    </citation>
    <scope>NUCLEOTIDE SEQUENCE [LARGE SCALE GENOMIC DNA]</scope>
</reference>
<keyword evidence="1" id="KW-0472">Membrane</keyword>
<gene>
    <name evidence="2" type="ORF">A2660_00800</name>
</gene>
<evidence type="ECO:0000256" key="1">
    <source>
        <dbReference type="SAM" id="Phobius"/>
    </source>
</evidence>
<dbReference type="InterPro" id="IPR005297">
    <property type="entry name" value="Lipoprotein_repeat"/>
</dbReference>